<dbReference type="EMBL" id="BLXT01003746">
    <property type="protein sequence ID" value="GFO05003.1"/>
    <property type="molecule type" value="Genomic_DNA"/>
</dbReference>
<name>A0AAV4ACK0_9GAST</name>
<comment type="caution">
    <text evidence="2">The sequence shown here is derived from an EMBL/GenBank/DDBJ whole genome shotgun (WGS) entry which is preliminary data.</text>
</comment>
<sequence>MTHHSSQNFAKLCRQIFSATSSHLVHPGKHLFKTPAGFNYDSFTAAAQPTIWSVTRVIEMSHAIGFWATPDGCEEQFLDFGKTKTLAIVASIQLHCEPELYDQDVEKQPVEVTNDLVLVGNTSFKLRSHIFLPEVKKPVVNEDRFVVMVDPNTLRPATFPPWWLDKYGQYSLPGEQRLRVEAFDFKKASNVHEEFFIVRTIDLDPNCHANNSSYIRFCYDTFVSAQLREFGQGAGGGDPFRNIRQLVCTYKGQAKIGDKLKVRFAQDASDGNMYHFEILKDNDSCVLFETSMEFFPS</sequence>
<proteinExistence type="predicted"/>
<dbReference type="Gene3D" id="3.10.129.10">
    <property type="entry name" value="Hotdog Thioesterase"/>
    <property type="match status" value="2"/>
</dbReference>
<gene>
    <name evidence="2" type="ORF">PoB_003150800</name>
</gene>
<protein>
    <recommendedName>
        <fullName evidence="1">Acyl-ACP thioesterase-like C-terminal domain-containing protein</fullName>
    </recommendedName>
</protein>
<dbReference type="Proteomes" id="UP000735302">
    <property type="component" value="Unassembled WGS sequence"/>
</dbReference>
<dbReference type="Pfam" id="PF20791">
    <property type="entry name" value="Acyl-ACP_TE_C"/>
    <property type="match status" value="1"/>
</dbReference>
<keyword evidence="3" id="KW-1185">Reference proteome</keyword>
<feature type="domain" description="Acyl-ACP thioesterase-like C-terminal" evidence="1">
    <location>
        <begin position="190"/>
        <end position="224"/>
    </location>
</feature>
<evidence type="ECO:0000313" key="3">
    <source>
        <dbReference type="Proteomes" id="UP000735302"/>
    </source>
</evidence>
<evidence type="ECO:0000259" key="1">
    <source>
        <dbReference type="Pfam" id="PF20791"/>
    </source>
</evidence>
<evidence type="ECO:0000313" key="2">
    <source>
        <dbReference type="EMBL" id="GFO05003.1"/>
    </source>
</evidence>
<dbReference type="PANTHER" id="PTHR34487:SF1">
    <property type="entry name" value="ACYL-ACP THIOESTERASE"/>
    <property type="match status" value="1"/>
</dbReference>
<dbReference type="PANTHER" id="PTHR34487">
    <property type="entry name" value="ACYL-ACP THIOESTERASE"/>
    <property type="match status" value="1"/>
</dbReference>
<organism evidence="2 3">
    <name type="scientific">Plakobranchus ocellatus</name>
    <dbReference type="NCBI Taxonomy" id="259542"/>
    <lineage>
        <taxon>Eukaryota</taxon>
        <taxon>Metazoa</taxon>
        <taxon>Spiralia</taxon>
        <taxon>Lophotrochozoa</taxon>
        <taxon>Mollusca</taxon>
        <taxon>Gastropoda</taxon>
        <taxon>Heterobranchia</taxon>
        <taxon>Euthyneura</taxon>
        <taxon>Panpulmonata</taxon>
        <taxon>Sacoglossa</taxon>
        <taxon>Placobranchoidea</taxon>
        <taxon>Plakobranchidae</taxon>
        <taxon>Plakobranchus</taxon>
    </lineage>
</organism>
<dbReference type="InterPro" id="IPR049427">
    <property type="entry name" value="Acyl-ACP_TE_C"/>
</dbReference>
<dbReference type="SUPFAM" id="SSF54637">
    <property type="entry name" value="Thioesterase/thiol ester dehydrase-isomerase"/>
    <property type="match status" value="1"/>
</dbReference>
<reference evidence="2 3" key="1">
    <citation type="journal article" date="2021" name="Elife">
        <title>Chloroplast acquisition without the gene transfer in kleptoplastic sea slugs, Plakobranchus ocellatus.</title>
        <authorList>
            <person name="Maeda T."/>
            <person name="Takahashi S."/>
            <person name="Yoshida T."/>
            <person name="Shimamura S."/>
            <person name="Takaki Y."/>
            <person name="Nagai Y."/>
            <person name="Toyoda A."/>
            <person name="Suzuki Y."/>
            <person name="Arimoto A."/>
            <person name="Ishii H."/>
            <person name="Satoh N."/>
            <person name="Nishiyama T."/>
            <person name="Hasebe M."/>
            <person name="Maruyama T."/>
            <person name="Minagawa J."/>
            <person name="Obokata J."/>
            <person name="Shigenobu S."/>
        </authorList>
    </citation>
    <scope>NUCLEOTIDE SEQUENCE [LARGE SCALE GENOMIC DNA]</scope>
</reference>
<dbReference type="InterPro" id="IPR029069">
    <property type="entry name" value="HotDog_dom_sf"/>
</dbReference>
<accession>A0AAV4ACK0</accession>
<dbReference type="AlphaFoldDB" id="A0AAV4ACK0"/>